<comment type="similarity">
    <text evidence="5">Belongs to the nematode receptor-like protein sra family.</text>
</comment>
<evidence type="ECO:0000256" key="2">
    <source>
        <dbReference type="ARBA" id="ARBA00022692"/>
    </source>
</evidence>
<keyword evidence="4 6" id="KW-0472">Membrane</keyword>
<protein>
    <recommendedName>
        <fullName evidence="9">G protein-coupled receptor</fullName>
    </recommendedName>
</protein>
<dbReference type="InterPro" id="IPR000344">
    <property type="entry name" value="7TM_GPCR_serpentine_rcpt_Sra"/>
</dbReference>
<dbReference type="GO" id="GO:0016020">
    <property type="term" value="C:membrane"/>
    <property type="evidence" value="ECO:0007669"/>
    <property type="project" value="UniProtKB-SubCell"/>
</dbReference>
<accession>A0AAV5UV79</accession>
<evidence type="ECO:0000256" key="5">
    <source>
        <dbReference type="ARBA" id="ARBA00037994"/>
    </source>
</evidence>
<evidence type="ECO:0000256" key="3">
    <source>
        <dbReference type="ARBA" id="ARBA00022989"/>
    </source>
</evidence>
<reference evidence="7" key="1">
    <citation type="submission" date="2023-10" db="EMBL/GenBank/DDBJ databases">
        <title>Genome assembly of Pristionchus species.</title>
        <authorList>
            <person name="Yoshida K."/>
            <person name="Sommer R.J."/>
        </authorList>
    </citation>
    <scope>NUCLEOTIDE SEQUENCE</scope>
    <source>
        <strain evidence="7">RS5133</strain>
    </source>
</reference>
<keyword evidence="8" id="KW-1185">Reference proteome</keyword>
<evidence type="ECO:0000256" key="6">
    <source>
        <dbReference type="SAM" id="Phobius"/>
    </source>
</evidence>
<feature type="transmembrane region" description="Helical" evidence="6">
    <location>
        <begin position="46"/>
        <end position="67"/>
    </location>
</feature>
<sequence>QELIITLYAYIIVYSICLICSQGSQLAYRYSATNKCDAQVPKKWCIFRYIVTLTTSSFVLIHVGITIQHSLSTFLFGVRVQKIASRISILFSFFYPLSYGVLAYYKDEMEGRIAYCSGFTEKSEGILMFNLYLILVLDIANTVISILLWKYNKKKILTVESYDLSRSFHRRQNLYAMKQILPIATLHSVFYVIFFLTVFFSQSLRSNMSPAWYMFTSVVANAVPYYSLLCPLIFLLLIRRGRFKRVSHVHTMVNPVRKVDEVGYSKL</sequence>
<keyword evidence="3 6" id="KW-1133">Transmembrane helix</keyword>
<organism evidence="7 8">
    <name type="scientific">Pristionchus fissidentatus</name>
    <dbReference type="NCBI Taxonomy" id="1538716"/>
    <lineage>
        <taxon>Eukaryota</taxon>
        <taxon>Metazoa</taxon>
        <taxon>Ecdysozoa</taxon>
        <taxon>Nematoda</taxon>
        <taxon>Chromadorea</taxon>
        <taxon>Rhabditida</taxon>
        <taxon>Rhabditina</taxon>
        <taxon>Diplogasteromorpha</taxon>
        <taxon>Diplogasteroidea</taxon>
        <taxon>Neodiplogasteridae</taxon>
        <taxon>Pristionchus</taxon>
    </lineage>
</organism>
<feature type="transmembrane region" description="Helical" evidence="6">
    <location>
        <begin position="125"/>
        <end position="149"/>
    </location>
</feature>
<dbReference type="GO" id="GO:0004984">
    <property type="term" value="F:olfactory receptor activity"/>
    <property type="evidence" value="ECO:0007669"/>
    <property type="project" value="TreeGrafter"/>
</dbReference>
<dbReference type="Pfam" id="PF02117">
    <property type="entry name" value="7TM_GPCR_Sra"/>
    <property type="match status" value="1"/>
</dbReference>
<feature type="non-terminal residue" evidence="7">
    <location>
        <position position="1"/>
    </location>
</feature>
<dbReference type="EMBL" id="BTSY01000001">
    <property type="protein sequence ID" value="GMT11195.1"/>
    <property type="molecule type" value="Genomic_DNA"/>
</dbReference>
<evidence type="ECO:0008006" key="9">
    <source>
        <dbReference type="Google" id="ProtNLM"/>
    </source>
</evidence>
<feature type="transmembrane region" description="Helical" evidence="6">
    <location>
        <begin position="7"/>
        <end position="26"/>
    </location>
</feature>
<dbReference type="PANTHER" id="PTHR31357">
    <property type="entry name" value="SERPENTINE RECEPTOR CLASS ALPHA-10"/>
    <property type="match status" value="1"/>
</dbReference>
<comment type="subcellular location">
    <subcellularLocation>
        <location evidence="1">Membrane</location>
        <topology evidence="1">Multi-pass membrane protein</topology>
    </subcellularLocation>
</comment>
<feature type="transmembrane region" description="Helical" evidence="6">
    <location>
        <begin position="87"/>
        <end position="105"/>
    </location>
</feature>
<dbReference type="PRINTS" id="PR00697">
    <property type="entry name" value="TMPROTEINSRA"/>
</dbReference>
<feature type="non-terminal residue" evidence="7">
    <location>
        <position position="267"/>
    </location>
</feature>
<keyword evidence="2 6" id="KW-0812">Transmembrane</keyword>
<evidence type="ECO:0000256" key="4">
    <source>
        <dbReference type="ARBA" id="ARBA00023136"/>
    </source>
</evidence>
<evidence type="ECO:0000256" key="1">
    <source>
        <dbReference type="ARBA" id="ARBA00004141"/>
    </source>
</evidence>
<dbReference type="PANTHER" id="PTHR31357:SF5">
    <property type="entry name" value="SERPENTINE RECEPTOR CLASS ALPHA-1-RELATED"/>
    <property type="match status" value="1"/>
</dbReference>
<feature type="transmembrane region" description="Helical" evidence="6">
    <location>
        <begin position="212"/>
        <end position="238"/>
    </location>
</feature>
<proteinExistence type="inferred from homology"/>
<evidence type="ECO:0000313" key="8">
    <source>
        <dbReference type="Proteomes" id="UP001432322"/>
    </source>
</evidence>
<evidence type="ECO:0000313" key="7">
    <source>
        <dbReference type="EMBL" id="GMT11195.1"/>
    </source>
</evidence>
<dbReference type="Proteomes" id="UP001432322">
    <property type="component" value="Unassembled WGS sequence"/>
</dbReference>
<feature type="transmembrane region" description="Helical" evidence="6">
    <location>
        <begin position="180"/>
        <end position="200"/>
    </location>
</feature>
<gene>
    <name evidence="7" type="ORF">PFISCL1PPCAC_2492</name>
</gene>
<name>A0AAV5UV79_9BILA</name>
<dbReference type="InterPro" id="IPR051080">
    <property type="entry name" value="Nematode_rcpt-like_serp_alpha"/>
</dbReference>
<dbReference type="GO" id="GO:0004930">
    <property type="term" value="F:G protein-coupled receptor activity"/>
    <property type="evidence" value="ECO:0007669"/>
    <property type="project" value="InterPro"/>
</dbReference>
<dbReference type="AlphaFoldDB" id="A0AAV5UV79"/>
<comment type="caution">
    <text evidence="7">The sequence shown here is derived from an EMBL/GenBank/DDBJ whole genome shotgun (WGS) entry which is preliminary data.</text>
</comment>